<reference evidence="2 3" key="1">
    <citation type="submission" date="2013-03" db="EMBL/GenBank/DDBJ databases">
        <authorList>
            <person name="Warren W."/>
            <person name="Wilson R.K."/>
        </authorList>
    </citation>
    <scope>NUCLEOTIDE SEQUENCE</scope>
</reference>
<dbReference type="PRINTS" id="PR02045">
    <property type="entry name" value="F138DOMAIN"/>
</dbReference>
<keyword evidence="3" id="KW-1185">Reference proteome</keyword>
<sequence>LFSFSFLFLFLFFLRQSLALLPRLECSSVITAYYSLHLLGSSDLLTSASRVAGTTCASHHAQLFVCFCFFETVSPRVTQACLKLLGSSDPPTWASQSVEIAGMSHCTWSKKHPFYEPKSSFKLVLTKFKAILIVCMCLGKIKKLT</sequence>
<protein>
    <recommendedName>
        <fullName evidence="4">Secreted protein</fullName>
    </recommendedName>
</protein>
<reference evidence="2" key="3">
    <citation type="submission" date="2025-09" db="UniProtKB">
        <authorList>
            <consortium name="Ensembl"/>
        </authorList>
    </citation>
    <scope>IDENTIFICATION</scope>
</reference>
<dbReference type="Ensembl" id="ENSMFAT00000072713.1">
    <property type="protein sequence ID" value="ENSMFAP00000062639.1"/>
    <property type="gene ID" value="ENSMFAG00000048556.1"/>
</dbReference>
<name>A0A7N9D876_MACFA</name>
<dbReference type="PANTHER" id="PTHR12138:SF162">
    <property type="entry name" value="CHROMOSOME UNDETERMINED SCAFFOLD_275, WHOLE GENOME SHOTGUN SEQUENCE"/>
    <property type="match status" value="1"/>
</dbReference>
<reference evidence="2" key="2">
    <citation type="submission" date="2025-08" db="UniProtKB">
        <authorList>
            <consortium name="Ensembl"/>
        </authorList>
    </citation>
    <scope>IDENTIFICATION</scope>
</reference>
<evidence type="ECO:0000313" key="2">
    <source>
        <dbReference type="Ensembl" id="ENSMFAP00000062639.1"/>
    </source>
</evidence>
<dbReference type="PANTHER" id="PTHR12138">
    <property type="entry name" value="PRIMATE-EXPANDED PROTEIN FAMILY"/>
    <property type="match status" value="1"/>
</dbReference>
<evidence type="ECO:0008006" key="4">
    <source>
        <dbReference type="Google" id="ProtNLM"/>
    </source>
</evidence>
<dbReference type="GeneTree" id="ENSGT01120000271815"/>
<feature type="chain" id="PRO_5030504251" description="Secreted protein" evidence="1">
    <location>
        <begin position="20"/>
        <end position="145"/>
    </location>
</feature>
<keyword evidence="1" id="KW-0732">Signal</keyword>
<proteinExistence type="predicted"/>
<dbReference type="AlphaFoldDB" id="A0A7N9D876"/>
<dbReference type="Proteomes" id="UP000233100">
    <property type="component" value="Chromosome 12"/>
</dbReference>
<evidence type="ECO:0000313" key="3">
    <source>
        <dbReference type="Proteomes" id="UP000233100"/>
    </source>
</evidence>
<organism evidence="2 3">
    <name type="scientific">Macaca fascicularis</name>
    <name type="common">Crab-eating macaque</name>
    <name type="synonym">Cynomolgus monkey</name>
    <dbReference type="NCBI Taxonomy" id="9541"/>
    <lineage>
        <taxon>Eukaryota</taxon>
        <taxon>Metazoa</taxon>
        <taxon>Chordata</taxon>
        <taxon>Craniata</taxon>
        <taxon>Vertebrata</taxon>
        <taxon>Euteleostomi</taxon>
        <taxon>Mammalia</taxon>
        <taxon>Eutheria</taxon>
        <taxon>Euarchontoglires</taxon>
        <taxon>Primates</taxon>
        <taxon>Haplorrhini</taxon>
        <taxon>Catarrhini</taxon>
        <taxon>Cercopithecidae</taxon>
        <taxon>Cercopithecinae</taxon>
        <taxon>Macaca</taxon>
    </lineage>
</organism>
<feature type="signal peptide" evidence="1">
    <location>
        <begin position="1"/>
        <end position="19"/>
    </location>
</feature>
<evidence type="ECO:0000256" key="1">
    <source>
        <dbReference type="SAM" id="SignalP"/>
    </source>
</evidence>
<accession>A0A7N9D876</accession>